<dbReference type="EMBL" id="FOHU01000005">
    <property type="protein sequence ID" value="SET15425.1"/>
    <property type="molecule type" value="Genomic_DNA"/>
</dbReference>
<dbReference type="Gene3D" id="3.40.30.10">
    <property type="entry name" value="Glutaredoxin"/>
    <property type="match status" value="1"/>
</dbReference>
<dbReference type="Proteomes" id="UP000199568">
    <property type="component" value="Unassembled WGS sequence"/>
</dbReference>
<reference evidence="1 2" key="1">
    <citation type="submission" date="2016-10" db="EMBL/GenBank/DDBJ databases">
        <authorList>
            <person name="de Groot N.N."/>
        </authorList>
    </citation>
    <scope>NUCLEOTIDE SEQUENCE [LARGE SCALE GENOMIC DNA]</scope>
    <source>
        <strain evidence="1 2">DSM 18979</strain>
    </source>
</reference>
<dbReference type="Pfam" id="PF01257">
    <property type="entry name" value="2Fe-2S_thioredx"/>
    <property type="match status" value="1"/>
</dbReference>
<dbReference type="CDD" id="cd02980">
    <property type="entry name" value="TRX_Fd_family"/>
    <property type="match status" value="1"/>
</dbReference>
<protein>
    <submittedName>
        <fullName evidence="1">Thioredoxin-like [2Fe-2S] ferredoxin</fullName>
    </submittedName>
</protein>
<proteinExistence type="predicted"/>
<sequence>MVVINVCIGSACHLKGAYNVLERLQQLIKDRDLEDQVTLKAAFCLGQCTQAVSVRINDDGVVAVSDKDVDEFFEESIIGRLSN</sequence>
<organism evidence="1 2">
    <name type="scientific">Natronincola peptidivorans</name>
    <dbReference type="NCBI Taxonomy" id="426128"/>
    <lineage>
        <taxon>Bacteria</taxon>
        <taxon>Bacillati</taxon>
        <taxon>Bacillota</taxon>
        <taxon>Clostridia</taxon>
        <taxon>Peptostreptococcales</taxon>
        <taxon>Natronincolaceae</taxon>
        <taxon>Natronincola</taxon>
    </lineage>
</organism>
<dbReference type="InterPro" id="IPR036249">
    <property type="entry name" value="Thioredoxin-like_sf"/>
</dbReference>
<evidence type="ECO:0000313" key="1">
    <source>
        <dbReference type="EMBL" id="SET15425.1"/>
    </source>
</evidence>
<dbReference type="SUPFAM" id="SSF52833">
    <property type="entry name" value="Thioredoxin-like"/>
    <property type="match status" value="1"/>
</dbReference>
<evidence type="ECO:0000313" key="2">
    <source>
        <dbReference type="Proteomes" id="UP000199568"/>
    </source>
</evidence>
<name>A0A1I0C7I9_9FIRM</name>
<accession>A0A1I0C7I9</accession>
<keyword evidence="2" id="KW-1185">Reference proteome</keyword>
<dbReference type="STRING" id="426128.SAMN05660297_01518"/>
<gene>
    <name evidence="1" type="ORF">SAMN05660297_01518</name>
</gene>
<dbReference type="OrthoDB" id="9807975at2"/>
<dbReference type="AlphaFoldDB" id="A0A1I0C7I9"/>
<dbReference type="RefSeq" id="WP_090441715.1">
    <property type="nucleotide sequence ID" value="NZ_FOHU01000005.1"/>
</dbReference>